<sequence length="524" mass="58584">MNAEQILQTDTLKTLYFTSQDTVLMTDGTLQTCDFDSPAIESIKQLVKANPEQFGFDFEPDLLVRFSPRSQVAQWLNDISREVPAAPSTSLLQQSETATRAKRVLEQAVLKGSSDIHIELFKHQTRLEVRVDGRMIELMKPIGEYEYGELLIGYLFNELCEDKDDDFHVGTINNGRMSLLLDTPKGKRETQWRLAYIPAKDKGGQCTLRWSNKETSIPTLDNIGWEAGHVNVMRDFMSSASGICLIAGQTSSGKTTTIAAALSEMKRQGRSINTVEDPVEFDLGVIQTSVTAKQGQDNHFNAYTKALLRHDVDIESHGEVRDEVGAMDVCRKGETGQIMFSTLHTSSAVGIAHTLNEQMHVPSALLAAPDLMKLWIYQTLVRTVCPHCALSLEQAKETWSEQQKTHFAVWQASMASFNPKSLRFRNPDGCSQCVEGEKGRTTLIEMVVLDDDDRALILSRDYLAWLKALKVKGFKSVVDHANLKILRGEVDIFSAAGRVDGLFPKDTTAVYQGLWEEVKDERST</sequence>
<dbReference type="Gene3D" id="3.30.450.90">
    <property type="match status" value="1"/>
</dbReference>
<dbReference type="GO" id="GO:0005524">
    <property type="term" value="F:ATP binding"/>
    <property type="evidence" value="ECO:0007669"/>
    <property type="project" value="UniProtKB-KW"/>
</dbReference>
<evidence type="ECO:0000256" key="1">
    <source>
        <dbReference type="ARBA" id="ARBA00006611"/>
    </source>
</evidence>
<keyword evidence="2" id="KW-0547">Nucleotide-binding</keyword>
<evidence type="ECO:0000256" key="3">
    <source>
        <dbReference type="ARBA" id="ARBA00022840"/>
    </source>
</evidence>
<accession>A0A2N7JMD0</accession>
<dbReference type="GO" id="GO:0005886">
    <property type="term" value="C:plasma membrane"/>
    <property type="evidence" value="ECO:0007669"/>
    <property type="project" value="TreeGrafter"/>
</dbReference>
<name>A0A2N7JMD0_VIBSP</name>
<dbReference type="Gene3D" id="3.40.50.300">
    <property type="entry name" value="P-loop containing nucleotide triphosphate hydrolases"/>
    <property type="match status" value="1"/>
</dbReference>
<dbReference type="RefSeq" id="WP_102553326.1">
    <property type="nucleotide sequence ID" value="NZ_MCZF01000267.1"/>
</dbReference>
<dbReference type="PANTHER" id="PTHR30258:SF1">
    <property type="entry name" value="PROTEIN TRANSPORT PROTEIN HOFB HOMOLOG"/>
    <property type="match status" value="1"/>
</dbReference>
<keyword evidence="5" id="KW-0378">Hydrolase</keyword>
<dbReference type="EMBL" id="MCZF01000267">
    <property type="protein sequence ID" value="PMM42861.1"/>
    <property type="molecule type" value="Genomic_DNA"/>
</dbReference>
<gene>
    <name evidence="5" type="ORF">BCT54_07670</name>
</gene>
<evidence type="ECO:0000313" key="6">
    <source>
        <dbReference type="Proteomes" id="UP000235533"/>
    </source>
</evidence>
<protein>
    <submittedName>
        <fullName evidence="5">Exonuclease SbcC</fullName>
    </submittedName>
</protein>
<proteinExistence type="inferred from homology"/>
<dbReference type="Pfam" id="PF00437">
    <property type="entry name" value="T2SSE"/>
    <property type="match status" value="1"/>
</dbReference>
<evidence type="ECO:0000256" key="2">
    <source>
        <dbReference type="ARBA" id="ARBA00022741"/>
    </source>
</evidence>
<keyword evidence="5" id="KW-0540">Nuclease</keyword>
<dbReference type="InterPro" id="IPR001482">
    <property type="entry name" value="T2SS/T4SS_dom"/>
</dbReference>
<evidence type="ECO:0000259" key="4">
    <source>
        <dbReference type="Pfam" id="PF00437"/>
    </source>
</evidence>
<dbReference type="AlphaFoldDB" id="A0A2N7JMD0"/>
<dbReference type="InterPro" id="IPR027417">
    <property type="entry name" value="P-loop_NTPase"/>
</dbReference>
<organism evidence="5 6">
    <name type="scientific">Vibrio splendidus</name>
    <dbReference type="NCBI Taxonomy" id="29497"/>
    <lineage>
        <taxon>Bacteria</taxon>
        <taxon>Pseudomonadati</taxon>
        <taxon>Pseudomonadota</taxon>
        <taxon>Gammaproteobacteria</taxon>
        <taxon>Vibrionales</taxon>
        <taxon>Vibrionaceae</taxon>
        <taxon>Vibrio</taxon>
    </lineage>
</organism>
<comment type="similarity">
    <text evidence="1">Belongs to the GSP E family.</text>
</comment>
<reference evidence="6" key="1">
    <citation type="submission" date="2016-07" db="EMBL/GenBank/DDBJ databases">
        <title>Nontailed viruses are major unrecognized killers of bacteria in the ocean.</title>
        <authorList>
            <person name="Kauffman K."/>
            <person name="Hussain F."/>
            <person name="Yang J."/>
            <person name="Arevalo P."/>
            <person name="Brown J."/>
            <person name="Cutler M."/>
            <person name="Kelly L."/>
            <person name="Polz M.F."/>
        </authorList>
    </citation>
    <scope>NUCLEOTIDE SEQUENCE [LARGE SCALE GENOMIC DNA]</scope>
    <source>
        <strain evidence="6">10N.261.48.B5</strain>
    </source>
</reference>
<keyword evidence="3" id="KW-0067">ATP-binding</keyword>
<comment type="caution">
    <text evidence="5">The sequence shown here is derived from an EMBL/GenBank/DDBJ whole genome shotgun (WGS) entry which is preliminary data.</text>
</comment>
<dbReference type="PANTHER" id="PTHR30258">
    <property type="entry name" value="TYPE II SECRETION SYSTEM PROTEIN GSPE-RELATED"/>
    <property type="match status" value="1"/>
</dbReference>
<dbReference type="Proteomes" id="UP000235533">
    <property type="component" value="Unassembled WGS sequence"/>
</dbReference>
<keyword evidence="5" id="KW-0269">Exonuclease</keyword>
<evidence type="ECO:0000313" key="5">
    <source>
        <dbReference type="EMBL" id="PMM42861.1"/>
    </source>
</evidence>
<dbReference type="SUPFAM" id="SSF52540">
    <property type="entry name" value="P-loop containing nucleoside triphosphate hydrolases"/>
    <property type="match status" value="1"/>
</dbReference>
<dbReference type="GO" id="GO:0016887">
    <property type="term" value="F:ATP hydrolysis activity"/>
    <property type="evidence" value="ECO:0007669"/>
    <property type="project" value="TreeGrafter"/>
</dbReference>
<dbReference type="GO" id="GO:0004527">
    <property type="term" value="F:exonuclease activity"/>
    <property type="evidence" value="ECO:0007669"/>
    <property type="project" value="UniProtKB-KW"/>
</dbReference>
<feature type="domain" description="Bacterial type II secretion system protein E" evidence="4">
    <location>
        <begin position="102"/>
        <end position="491"/>
    </location>
</feature>